<feature type="region of interest" description="Disordered" evidence="1">
    <location>
        <begin position="63"/>
        <end position="265"/>
    </location>
</feature>
<evidence type="ECO:0000256" key="1">
    <source>
        <dbReference type="SAM" id="MobiDB-lite"/>
    </source>
</evidence>
<keyword evidence="2" id="KW-0472">Membrane</keyword>
<gene>
    <name evidence="4" type="ORF">EII10_02025</name>
</gene>
<feature type="compositionally biased region" description="Acidic residues" evidence="1">
    <location>
        <begin position="157"/>
        <end position="177"/>
    </location>
</feature>
<keyword evidence="2" id="KW-1133">Transmembrane helix</keyword>
<feature type="region of interest" description="Disordered" evidence="1">
    <location>
        <begin position="341"/>
        <end position="381"/>
    </location>
</feature>
<keyword evidence="2" id="KW-0812">Transmembrane</keyword>
<reference evidence="4 5" key="1">
    <citation type="submission" date="2018-11" db="EMBL/GenBank/DDBJ databases">
        <title>Genomes From Bacteria Associated with the Canine Oral Cavity: a Test Case for Automated Genome-Based Taxonomic Assignment.</title>
        <authorList>
            <person name="Coil D.A."/>
            <person name="Jospin G."/>
            <person name="Darling A.E."/>
            <person name="Wallis C."/>
            <person name="Davis I.J."/>
            <person name="Harris S."/>
            <person name="Eisen J.A."/>
            <person name="Holcombe L.J."/>
            <person name="O'Flynn C."/>
        </authorList>
    </citation>
    <scope>NUCLEOTIDE SEQUENCE [LARGE SCALE GENOMIC DNA]</scope>
    <source>
        <strain evidence="4 5">OH5050</strain>
    </source>
</reference>
<evidence type="ECO:0000313" key="4">
    <source>
        <dbReference type="EMBL" id="RRD30888.1"/>
    </source>
</evidence>
<dbReference type="Pfam" id="PF25591">
    <property type="entry name" value="LRV_2"/>
    <property type="match status" value="1"/>
</dbReference>
<feature type="transmembrane region" description="Helical" evidence="2">
    <location>
        <begin position="318"/>
        <end position="338"/>
    </location>
</feature>
<dbReference type="Proteomes" id="UP000271272">
    <property type="component" value="Unassembled WGS sequence"/>
</dbReference>
<keyword evidence="5" id="KW-1185">Reference proteome</keyword>
<name>A0A3P1VAW4_9ACTO</name>
<sequence length="659" mass="65432">MDPLQLIIEASRADQVLAAQTADPDLQTAIARNRPDLRSALMTNPSIHDDLLLWLEAQGAGPAEGMAREGAGGASADSGAEAQDAPPAGVGDGGEEDERLSDGGADDAGPGVEGESAQDDGAEDAGGLADDGGPGGAEEPDAQGAVAEGGEQRAADDDLEGDTAQDDDAGDVADLVEDGAPATADGADGEDLTGTGRPEGTGPDGAEPGGGEPDDAGPDGAGPDGGEPDDAGSDGAGPDGATADGPAQADSPETIGFPAPPPSAEDIAAWAETPSAAPEAYEPSALAASGSVYAPSYPVQAPYRAQAQEPRRSSTTRLLVGIIVLLLVIIVGGGGALLGSRLSGGGSEDEAGGQRTTGAEADEAAGAEAAGGIPSATSTGPITSCGTAPAVQVMSVTDEQGSLSARVKVTSPCAQGDFLDGAAVRINLYGPSSTSGGGMADAVVASGEFDFSRTPLIIPAEGAALELTYGSGHYFRTAADLAPAGSSAQGVEAMTGKVLLSRASATTLGTQGLVSPGAVSAAETSTDASGEEAAASEALSWYIEQGRSGVRGSLVGRWTPQLSSKRPGLVAEGRTWDARSALAEFLALRQEHTTAVLVDSDEWPVFEPGQGWWVTLAGIPYSSAEEANAWCDAQGYSADHCLAKRMDTTGPPEGTTKSR</sequence>
<dbReference type="AlphaFoldDB" id="A0A3P1VAW4"/>
<protein>
    <recommendedName>
        <fullName evidence="3">Leucine rich repeat variant domain-containing protein</fullName>
    </recommendedName>
</protein>
<feature type="compositionally biased region" description="Gly residues" evidence="1">
    <location>
        <begin position="197"/>
        <end position="211"/>
    </location>
</feature>
<comment type="caution">
    <text evidence="4">The sequence shown here is derived from an EMBL/GenBank/DDBJ whole genome shotgun (WGS) entry which is preliminary data.</text>
</comment>
<dbReference type="EMBL" id="RQZC01000001">
    <property type="protein sequence ID" value="RRD30888.1"/>
    <property type="molecule type" value="Genomic_DNA"/>
</dbReference>
<feature type="compositionally biased region" description="Low complexity" evidence="1">
    <location>
        <begin position="239"/>
        <end position="250"/>
    </location>
</feature>
<dbReference type="OrthoDB" id="4803588at2"/>
<feature type="compositionally biased region" description="Low complexity" evidence="1">
    <location>
        <begin position="63"/>
        <end position="85"/>
    </location>
</feature>
<evidence type="ECO:0000256" key="2">
    <source>
        <dbReference type="SAM" id="Phobius"/>
    </source>
</evidence>
<organism evidence="4 5">
    <name type="scientific">Actinomyces bowdenii</name>
    <dbReference type="NCBI Taxonomy" id="131109"/>
    <lineage>
        <taxon>Bacteria</taxon>
        <taxon>Bacillati</taxon>
        <taxon>Actinomycetota</taxon>
        <taxon>Actinomycetes</taxon>
        <taxon>Actinomycetales</taxon>
        <taxon>Actinomycetaceae</taxon>
        <taxon>Actinomyces</taxon>
    </lineage>
</organism>
<evidence type="ECO:0000259" key="3">
    <source>
        <dbReference type="Pfam" id="PF25591"/>
    </source>
</evidence>
<dbReference type="InterPro" id="IPR057893">
    <property type="entry name" value="LRV_2"/>
</dbReference>
<feature type="domain" description="Leucine rich repeat variant" evidence="3">
    <location>
        <begin position="13"/>
        <end position="63"/>
    </location>
</feature>
<evidence type="ECO:0000313" key="5">
    <source>
        <dbReference type="Proteomes" id="UP000271272"/>
    </source>
</evidence>
<dbReference type="RefSeq" id="WP_124932800.1">
    <property type="nucleotide sequence ID" value="NZ_RQZC01000001.1"/>
</dbReference>
<proteinExistence type="predicted"/>
<accession>A0A3P1VAW4</accession>